<sequence length="55" mass="5767">CGCRAPAVATSNFVDWTAMVGSSSPCMGAGRCPQGRSRASWRKRVCPSASWKGCS</sequence>
<gene>
    <name evidence="1" type="ORF">AVDCRST_MAG59-3429</name>
</gene>
<reference evidence="1" key="1">
    <citation type="submission" date="2020-02" db="EMBL/GenBank/DDBJ databases">
        <authorList>
            <person name="Meier V. D."/>
        </authorList>
    </citation>
    <scope>NUCLEOTIDE SEQUENCE</scope>
    <source>
        <strain evidence="1">AVDCRST_MAG59</strain>
    </source>
</reference>
<dbReference type="EMBL" id="CADCWF010000250">
    <property type="protein sequence ID" value="CAA9570162.1"/>
    <property type="molecule type" value="Genomic_DNA"/>
</dbReference>
<evidence type="ECO:0000313" key="1">
    <source>
        <dbReference type="EMBL" id="CAA9570162.1"/>
    </source>
</evidence>
<dbReference type="AlphaFoldDB" id="A0A6J4V9M0"/>
<feature type="non-terminal residue" evidence="1">
    <location>
        <position position="55"/>
    </location>
</feature>
<feature type="non-terminal residue" evidence="1">
    <location>
        <position position="1"/>
    </location>
</feature>
<name>A0A6J4V9M0_9BACT</name>
<proteinExistence type="predicted"/>
<organism evidence="1">
    <name type="scientific">uncultured Thermomicrobiales bacterium</name>
    <dbReference type="NCBI Taxonomy" id="1645740"/>
    <lineage>
        <taxon>Bacteria</taxon>
        <taxon>Pseudomonadati</taxon>
        <taxon>Thermomicrobiota</taxon>
        <taxon>Thermomicrobia</taxon>
        <taxon>Thermomicrobiales</taxon>
        <taxon>environmental samples</taxon>
    </lineage>
</organism>
<accession>A0A6J4V9M0</accession>
<protein>
    <submittedName>
        <fullName evidence="1">Uncharacterized protein</fullName>
    </submittedName>
</protein>